<reference evidence="3" key="1">
    <citation type="submission" date="2023-08" db="EMBL/GenBank/DDBJ databases">
        <authorList>
            <person name="Alioto T."/>
            <person name="Alioto T."/>
            <person name="Gomez Garrido J."/>
        </authorList>
    </citation>
    <scope>NUCLEOTIDE SEQUENCE</scope>
</reference>
<keyword evidence="1" id="KW-0732">Signal</keyword>
<evidence type="ECO:0000313" key="3">
    <source>
        <dbReference type="EMBL" id="CAI9721379.1"/>
    </source>
</evidence>
<dbReference type="Proteomes" id="UP001162480">
    <property type="component" value="Chromosome 4"/>
</dbReference>
<feature type="signal peptide" evidence="1">
    <location>
        <begin position="1"/>
        <end position="17"/>
    </location>
</feature>
<name>A0AA36ATF5_OCTVU</name>
<evidence type="ECO:0000256" key="1">
    <source>
        <dbReference type="SAM" id="SignalP"/>
    </source>
</evidence>
<proteinExistence type="predicted"/>
<dbReference type="EMBL" id="OX597817">
    <property type="protein sequence ID" value="CAI9721379.1"/>
    <property type="molecule type" value="Genomic_DNA"/>
</dbReference>
<dbReference type="GO" id="GO:0030414">
    <property type="term" value="F:peptidase inhibitor activity"/>
    <property type="evidence" value="ECO:0007669"/>
    <property type="project" value="InterPro"/>
</dbReference>
<accession>A0AA36ATF5</accession>
<dbReference type="PROSITE" id="PS51257">
    <property type="entry name" value="PROKAR_LIPOPROTEIN"/>
    <property type="match status" value="1"/>
</dbReference>
<sequence length="193" mass="21912">MFRFLLLILVAISSVSCWKGKCIYNGQERDGIFFIECNICVCLENGQALCTTKQCDYRQVSTCIYEEISVIVRTKIWFTKLEKNSESAVAFVIVKLMAFLIVQRTAVNAHTKDKHTKLDKNLKTIAMNVNVLQSVRGEPASRCASIMENPTTTETCLLHETNVIFAFVIMALLIVRDVLVIIRLNGTEEKTYF</sequence>
<feature type="domain" description="Pacifastin" evidence="2">
    <location>
        <begin position="33"/>
        <end position="58"/>
    </location>
</feature>
<dbReference type="Pfam" id="PF05375">
    <property type="entry name" value="Pacifastin_I"/>
    <property type="match status" value="1"/>
</dbReference>
<protein>
    <submittedName>
        <fullName evidence="3">Chordin isoform X2</fullName>
    </submittedName>
</protein>
<evidence type="ECO:0000259" key="2">
    <source>
        <dbReference type="Pfam" id="PF05375"/>
    </source>
</evidence>
<organism evidence="3 4">
    <name type="scientific">Octopus vulgaris</name>
    <name type="common">Common octopus</name>
    <dbReference type="NCBI Taxonomy" id="6645"/>
    <lineage>
        <taxon>Eukaryota</taxon>
        <taxon>Metazoa</taxon>
        <taxon>Spiralia</taxon>
        <taxon>Lophotrochozoa</taxon>
        <taxon>Mollusca</taxon>
        <taxon>Cephalopoda</taxon>
        <taxon>Coleoidea</taxon>
        <taxon>Octopodiformes</taxon>
        <taxon>Octopoda</taxon>
        <taxon>Incirrata</taxon>
        <taxon>Octopodidae</taxon>
        <taxon>Octopus</taxon>
    </lineage>
</organism>
<dbReference type="AlphaFoldDB" id="A0AA36ATF5"/>
<keyword evidence="4" id="KW-1185">Reference proteome</keyword>
<gene>
    <name evidence="3" type="ORF">OCTVUL_1B031196</name>
</gene>
<dbReference type="InterPro" id="IPR008037">
    <property type="entry name" value="Pacifastin_dom"/>
</dbReference>
<feature type="chain" id="PRO_5041405631" evidence="1">
    <location>
        <begin position="18"/>
        <end position="193"/>
    </location>
</feature>
<evidence type="ECO:0000313" key="4">
    <source>
        <dbReference type="Proteomes" id="UP001162480"/>
    </source>
</evidence>